<evidence type="ECO:0000313" key="2">
    <source>
        <dbReference type="Proteomes" id="UP001151760"/>
    </source>
</evidence>
<organism evidence="1 2">
    <name type="scientific">Tanacetum coccineum</name>
    <dbReference type="NCBI Taxonomy" id="301880"/>
    <lineage>
        <taxon>Eukaryota</taxon>
        <taxon>Viridiplantae</taxon>
        <taxon>Streptophyta</taxon>
        <taxon>Embryophyta</taxon>
        <taxon>Tracheophyta</taxon>
        <taxon>Spermatophyta</taxon>
        <taxon>Magnoliopsida</taxon>
        <taxon>eudicotyledons</taxon>
        <taxon>Gunneridae</taxon>
        <taxon>Pentapetalae</taxon>
        <taxon>asterids</taxon>
        <taxon>campanulids</taxon>
        <taxon>Asterales</taxon>
        <taxon>Asteraceae</taxon>
        <taxon>Asteroideae</taxon>
        <taxon>Anthemideae</taxon>
        <taxon>Anthemidinae</taxon>
        <taxon>Tanacetum</taxon>
    </lineage>
</organism>
<sequence>MWAGERGEGVVWGWWSGWGWGLGHVVGGGRGWWGRHGGGSGGVAEVSLVVLGSDFGGGGAGVKGLGGSGAGGEDGGGLGWCGGRLVWEAGWGGVEAGRYLGWGGGLGSGVGFGLEGWDGVVGAKVVVGGSCYSAVGGGRWLGAGILAIKAIITLRLTEGTASGDVIAAGALKEVAKSPDISSFLAFHLTQIDSFMKTMIWWSW</sequence>
<gene>
    <name evidence="1" type="ORF">Tco_0924468</name>
</gene>
<reference evidence="1" key="1">
    <citation type="journal article" date="2022" name="Int. J. Mol. Sci.">
        <title>Draft Genome of Tanacetum Coccineum: Genomic Comparison of Closely Related Tanacetum-Family Plants.</title>
        <authorList>
            <person name="Yamashiro T."/>
            <person name="Shiraishi A."/>
            <person name="Nakayama K."/>
            <person name="Satake H."/>
        </authorList>
    </citation>
    <scope>NUCLEOTIDE SEQUENCE</scope>
</reference>
<keyword evidence="2" id="KW-1185">Reference proteome</keyword>
<evidence type="ECO:0000313" key="1">
    <source>
        <dbReference type="EMBL" id="GJT34049.1"/>
    </source>
</evidence>
<dbReference type="Proteomes" id="UP001151760">
    <property type="component" value="Unassembled WGS sequence"/>
</dbReference>
<comment type="caution">
    <text evidence="1">The sequence shown here is derived from an EMBL/GenBank/DDBJ whole genome shotgun (WGS) entry which is preliminary data.</text>
</comment>
<name>A0ABQ5DA94_9ASTR</name>
<proteinExistence type="predicted"/>
<dbReference type="EMBL" id="BQNB010014929">
    <property type="protein sequence ID" value="GJT34049.1"/>
    <property type="molecule type" value="Genomic_DNA"/>
</dbReference>
<accession>A0ABQ5DA94</accession>
<reference evidence="1" key="2">
    <citation type="submission" date="2022-01" db="EMBL/GenBank/DDBJ databases">
        <authorList>
            <person name="Yamashiro T."/>
            <person name="Shiraishi A."/>
            <person name="Satake H."/>
            <person name="Nakayama K."/>
        </authorList>
    </citation>
    <scope>NUCLEOTIDE SEQUENCE</scope>
</reference>
<protein>
    <submittedName>
        <fullName evidence="1">Uncharacterized protein</fullName>
    </submittedName>
</protein>